<keyword evidence="2" id="KW-0449">Lipoprotein</keyword>
<proteinExistence type="predicted"/>
<dbReference type="EMBL" id="JAAGYU010001146">
    <property type="protein sequence ID" value="NEL79998.1"/>
    <property type="molecule type" value="Genomic_DNA"/>
</dbReference>
<dbReference type="GO" id="GO:0031241">
    <property type="term" value="C:periplasmic side of cell outer membrane"/>
    <property type="evidence" value="ECO:0007669"/>
    <property type="project" value="TreeGrafter"/>
</dbReference>
<name>A0A7X5SB92_XANPE</name>
<protein>
    <submittedName>
        <fullName evidence="2">LppC family lipoprotein</fullName>
    </submittedName>
</protein>
<gene>
    <name evidence="2" type="ORF">G3W61_27605</name>
</gene>
<dbReference type="SUPFAM" id="SSF53822">
    <property type="entry name" value="Periplasmic binding protein-like I"/>
    <property type="match status" value="1"/>
</dbReference>
<dbReference type="Proteomes" id="UP000471082">
    <property type="component" value="Unassembled WGS sequence"/>
</dbReference>
<sequence length="76" mass="7877">VASTLPSARGPGARLFAFGYDAWKISAYLEKLATGTDGGLRGATGTLHLDGFGNVLRTPAWSTFNGGRPVPIADGR</sequence>
<reference evidence="2 3" key="1">
    <citation type="submission" date="2019-11" db="EMBL/GenBank/DDBJ databases">
        <title>Genome-resolved metagenomics to study the prevalence of co-infection and intraspecific heterogeneity among plant pathogen metapopulations.</title>
        <authorList>
            <person name="Newberry E."/>
            <person name="Bhandari R."/>
            <person name="Kemble J."/>
            <person name="Sikora E."/>
            <person name="Potnis N."/>
        </authorList>
    </citation>
    <scope>NUCLEOTIDE SEQUENCE [LARGE SCALE GENOMIC DNA]</scope>
    <source>
        <strain evidence="2">Xp_Tom_Tuscaloosa_18b</strain>
    </source>
</reference>
<evidence type="ECO:0000313" key="2">
    <source>
        <dbReference type="EMBL" id="NEL79998.1"/>
    </source>
</evidence>
<organism evidence="2 3">
    <name type="scientific">Xanthomonas perforans</name>
    <dbReference type="NCBI Taxonomy" id="442694"/>
    <lineage>
        <taxon>Bacteria</taxon>
        <taxon>Pseudomonadati</taxon>
        <taxon>Pseudomonadota</taxon>
        <taxon>Gammaproteobacteria</taxon>
        <taxon>Lysobacterales</taxon>
        <taxon>Lysobacteraceae</taxon>
        <taxon>Xanthomonas</taxon>
    </lineage>
</organism>
<dbReference type="AlphaFoldDB" id="A0A7X5SB92"/>
<dbReference type="PANTHER" id="PTHR38038:SF1">
    <property type="entry name" value="PENICILLIN-BINDING PROTEIN ACTIVATOR LPOA"/>
    <property type="match status" value="1"/>
</dbReference>
<evidence type="ECO:0000256" key="1">
    <source>
        <dbReference type="ARBA" id="ARBA00023136"/>
    </source>
</evidence>
<feature type="non-terminal residue" evidence="2">
    <location>
        <position position="1"/>
    </location>
</feature>
<keyword evidence="1" id="KW-0472">Membrane</keyword>
<evidence type="ECO:0000313" key="3">
    <source>
        <dbReference type="Proteomes" id="UP000471082"/>
    </source>
</evidence>
<accession>A0A7X5SB92</accession>
<dbReference type="PANTHER" id="PTHR38038">
    <property type="entry name" value="PENICILLIN-BINDING PROTEIN ACTIVATOR LPOA"/>
    <property type="match status" value="1"/>
</dbReference>
<dbReference type="InterPro" id="IPR028082">
    <property type="entry name" value="Peripla_BP_I"/>
</dbReference>
<dbReference type="InterPro" id="IPR007443">
    <property type="entry name" value="LpoA"/>
</dbReference>
<dbReference type="GO" id="GO:0009252">
    <property type="term" value="P:peptidoglycan biosynthetic process"/>
    <property type="evidence" value="ECO:0007669"/>
    <property type="project" value="TreeGrafter"/>
</dbReference>
<dbReference type="Gene3D" id="3.40.50.2300">
    <property type="match status" value="1"/>
</dbReference>
<comment type="caution">
    <text evidence="2">The sequence shown here is derived from an EMBL/GenBank/DDBJ whole genome shotgun (WGS) entry which is preliminary data.</text>
</comment>
<dbReference type="GO" id="GO:0030234">
    <property type="term" value="F:enzyme regulator activity"/>
    <property type="evidence" value="ECO:0007669"/>
    <property type="project" value="TreeGrafter"/>
</dbReference>